<dbReference type="Proteomes" id="UP000317155">
    <property type="component" value="Unassembled WGS sequence"/>
</dbReference>
<dbReference type="GO" id="GO:0003677">
    <property type="term" value="F:DNA binding"/>
    <property type="evidence" value="ECO:0007669"/>
    <property type="project" value="UniProtKB-UniRule"/>
</dbReference>
<proteinExistence type="predicted"/>
<protein>
    <submittedName>
        <fullName evidence="6">TetR/AcrR family transcriptional regulator</fullName>
    </submittedName>
</protein>
<dbReference type="RefSeq" id="WP_092052491.1">
    <property type="nucleotide sequence ID" value="NZ_FOJJ01000001.1"/>
</dbReference>
<keyword evidence="3" id="KW-0804">Transcription</keyword>
<dbReference type="Pfam" id="PF22604">
    <property type="entry name" value="TetR_HI_0893_C"/>
    <property type="match status" value="1"/>
</dbReference>
<evidence type="ECO:0000313" key="6">
    <source>
        <dbReference type="EMBL" id="TRO83783.1"/>
    </source>
</evidence>
<dbReference type="PROSITE" id="PS50977">
    <property type="entry name" value="HTH_TETR_2"/>
    <property type="match status" value="1"/>
</dbReference>
<comment type="caution">
    <text evidence="6">The sequence shown here is derived from an EMBL/GenBank/DDBJ whole genome shotgun (WGS) entry which is preliminary data.</text>
</comment>
<dbReference type="Pfam" id="PF00440">
    <property type="entry name" value="TetR_N"/>
    <property type="match status" value="1"/>
</dbReference>
<dbReference type="FunFam" id="1.10.10.60:FF:000141">
    <property type="entry name" value="TetR family transcriptional regulator"/>
    <property type="match status" value="1"/>
</dbReference>
<evidence type="ECO:0000256" key="1">
    <source>
        <dbReference type="ARBA" id="ARBA00023015"/>
    </source>
</evidence>
<name>A0A550JKT6_9BACT</name>
<keyword evidence="1" id="KW-0805">Transcription regulation</keyword>
<evidence type="ECO:0000256" key="2">
    <source>
        <dbReference type="ARBA" id="ARBA00023125"/>
    </source>
</evidence>
<evidence type="ECO:0000256" key="4">
    <source>
        <dbReference type="PROSITE-ProRule" id="PRU00335"/>
    </source>
</evidence>
<dbReference type="SUPFAM" id="SSF48498">
    <property type="entry name" value="Tetracyclin repressor-like, C-terminal domain"/>
    <property type="match status" value="1"/>
</dbReference>
<dbReference type="SUPFAM" id="SSF46689">
    <property type="entry name" value="Homeodomain-like"/>
    <property type="match status" value="1"/>
</dbReference>
<keyword evidence="7" id="KW-1185">Reference proteome</keyword>
<reference evidence="6 7" key="1">
    <citation type="submission" date="2019-07" db="EMBL/GenBank/DDBJ databases">
        <title>Insights of Desulfuromonas acetexigens electromicrobiology.</title>
        <authorList>
            <person name="Katuri K."/>
            <person name="Sapireddy V."/>
            <person name="Shaw D.R."/>
            <person name="Saikaly P."/>
        </authorList>
    </citation>
    <scope>NUCLEOTIDE SEQUENCE [LARGE SCALE GENOMIC DNA]</scope>
    <source>
        <strain evidence="6 7">2873</strain>
    </source>
</reference>
<dbReference type="AlphaFoldDB" id="A0A550JKT6"/>
<dbReference type="PRINTS" id="PR00455">
    <property type="entry name" value="HTHTETR"/>
</dbReference>
<feature type="DNA-binding region" description="H-T-H motif" evidence="4">
    <location>
        <begin position="30"/>
        <end position="49"/>
    </location>
</feature>
<feature type="domain" description="HTH tetR-type" evidence="5">
    <location>
        <begin position="7"/>
        <end position="67"/>
    </location>
</feature>
<dbReference type="InterPro" id="IPR036271">
    <property type="entry name" value="Tet_transcr_reg_TetR-rel_C_sf"/>
</dbReference>
<dbReference type="InterPro" id="IPR001647">
    <property type="entry name" value="HTH_TetR"/>
</dbReference>
<gene>
    <name evidence="6" type="ORF">FL622_00950</name>
</gene>
<dbReference type="InterPro" id="IPR050109">
    <property type="entry name" value="HTH-type_TetR-like_transc_reg"/>
</dbReference>
<sequence>MPSCKSEDKRCALLQAALRLFAAQGFDGTATAQIAKQAGVASGTLFFHFKSKEELIHELFREVRGKIEEELREADGASVSLRERLLRSLEKLLLFLLNNPHEFKFIEQYYFSPFSEREVLRIEEHNIIHHLLIQARDQQIVKDAPLLVLETLVFGPITALAKEHANRGVDIDEEICRLTIQACWDGIKR</sequence>
<dbReference type="InterPro" id="IPR054422">
    <property type="entry name" value="TetR-like_HI_0893_C"/>
</dbReference>
<organism evidence="6 7">
    <name type="scientific">Trichloromonas acetexigens</name>
    <dbReference type="NCBI Taxonomy" id="38815"/>
    <lineage>
        <taxon>Bacteria</taxon>
        <taxon>Pseudomonadati</taxon>
        <taxon>Thermodesulfobacteriota</taxon>
        <taxon>Desulfuromonadia</taxon>
        <taxon>Desulfuromonadales</taxon>
        <taxon>Trichloromonadaceae</taxon>
        <taxon>Trichloromonas</taxon>
    </lineage>
</organism>
<dbReference type="EMBL" id="VJVV01000001">
    <property type="protein sequence ID" value="TRO83783.1"/>
    <property type="molecule type" value="Genomic_DNA"/>
</dbReference>
<dbReference type="Gene3D" id="1.10.357.10">
    <property type="entry name" value="Tetracycline Repressor, domain 2"/>
    <property type="match status" value="1"/>
</dbReference>
<evidence type="ECO:0000256" key="3">
    <source>
        <dbReference type="ARBA" id="ARBA00023163"/>
    </source>
</evidence>
<dbReference type="InterPro" id="IPR009057">
    <property type="entry name" value="Homeodomain-like_sf"/>
</dbReference>
<dbReference type="PANTHER" id="PTHR30055">
    <property type="entry name" value="HTH-TYPE TRANSCRIPTIONAL REGULATOR RUTR"/>
    <property type="match status" value="1"/>
</dbReference>
<evidence type="ECO:0000259" key="5">
    <source>
        <dbReference type="PROSITE" id="PS50977"/>
    </source>
</evidence>
<evidence type="ECO:0000313" key="7">
    <source>
        <dbReference type="Proteomes" id="UP000317155"/>
    </source>
</evidence>
<keyword evidence="2 4" id="KW-0238">DNA-binding</keyword>
<accession>A0A550JKT6</accession>
<dbReference type="OrthoDB" id="6430772at2"/>